<evidence type="ECO:0000313" key="8">
    <source>
        <dbReference type="EMBL" id="EGC31084.1"/>
    </source>
</evidence>
<dbReference type="GO" id="GO:0031143">
    <property type="term" value="C:pseudopodium"/>
    <property type="evidence" value="ECO:0007669"/>
    <property type="project" value="EnsemblProtists"/>
</dbReference>
<evidence type="ECO:0000256" key="4">
    <source>
        <dbReference type="SAM" id="Coils"/>
    </source>
</evidence>
<dbReference type="GO" id="GO:0060151">
    <property type="term" value="P:peroxisome localization"/>
    <property type="evidence" value="ECO:0007669"/>
    <property type="project" value="EnsemblProtists"/>
</dbReference>
<dbReference type="GO" id="GO:0005737">
    <property type="term" value="C:cytoplasm"/>
    <property type="evidence" value="ECO:0000318"/>
    <property type="project" value="GO_Central"/>
</dbReference>
<evidence type="ECO:0000256" key="5">
    <source>
        <dbReference type="SAM" id="MobiDB-lite"/>
    </source>
</evidence>
<evidence type="ECO:0000256" key="2">
    <source>
        <dbReference type="ARBA" id="ARBA00023134"/>
    </source>
</evidence>
<feature type="domain" description="GED" evidence="6">
    <location>
        <begin position="704"/>
        <end position="796"/>
    </location>
</feature>
<evidence type="ECO:0000256" key="3">
    <source>
        <dbReference type="RuleBase" id="RU003932"/>
    </source>
</evidence>
<dbReference type="InterPro" id="IPR022812">
    <property type="entry name" value="Dynamin"/>
</dbReference>
<dbReference type="AlphaFoldDB" id="F0ZY91"/>
<evidence type="ECO:0000313" key="9">
    <source>
        <dbReference type="Proteomes" id="UP000001064"/>
    </source>
</evidence>
<dbReference type="InterPro" id="IPR045063">
    <property type="entry name" value="Dynamin_N"/>
</dbReference>
<keyword evidence="4" id="KW-0175">Coiled coil</keyword>
<dbReference type="Gene3D" id="3.40.50.300">
    <property type="entry name" value="P-loop containing nucleotide triphosphate hydrolases"/>
    <property type="match status" value="1"/>
</dbReference>
<dbReference type="PANTHER" id="PTHR11566:SF56">
    <property type="entry name" value="DYNAMIN-B"/>
    <property type="match status" value="1"/>
</dbReference>
<dbReference type="SMART" id="SM00302">
    <property type="entry name" value="GED"/>
    <property type="match status" value="1"/>
</dbReference>
<dbReference type="GeneID" id="10508109"/>
<dbReference type="GO" id="GO:0008017">
    <property type="term" value="F:microtubule binding"/>
    <property type="evidence" value="ECO:0000318"/>
    <property type="project" value="GO_Central"/>
</dbReference>
<dbReference type="RefSeq" id="XP_003292385.1">
    <property type="nucleotide sequence ID" value="XM_003292337.1"/>
</dbReference>
<dbReference type="KEGG" id="dpp:DICPUDRAFT_57918"/>
<keyword evidence="1 3" id="KW-0547">Nucleotide-binding</keyword>
<proteinExistence type="inferred from homology"/>
<dbReference type="PANTHER" id="PTHR11566">
    <property type="entry name" value="DYNAMIN"/>
    <property type="match status" value="1"/>
</dbReference>
<dbReference type="PROSITE" id="PS51718">
    <property type="entry name" value="G_DYNAMIN_2"/>
    <property type="match status" value="1"/>
</dbReference>
<dbReference type="Proteomes" id="UP000001064">
    <property type="component" value="Unassembled WGS sequence"/>
</dbReference>
<feature type="region of interest" description="Disordered" evidence="5">
    <location>
        <begin position="643"/>
        <end position="683"/>
    </location>
</feature>
<keyword evidence="2 3" id="KW-0342">GTP-binding</keyword>
<dbReference type="GO" id="GO:0031252">
    <property type="term" value="C:cell leading edge"/>
    <property type="evidence" value="ECO:0007669"/>
    <property type="project" value="EnsemblProtists"/>
</dbReference>
<dbReference type="EMBL" id="GL871278">
    <property type="protein sequence ID" value="EGC31084.1"/>
    <property type="molecule type" value="Genomic_DNA"/>
</dbReference>
<dbReference type="GO" id="GO:0071476">
    <property type="term" value="P:cellular hypotonic response"/>
    <property type="evidence" value="ECO:0007669"/>
    <property type="project" value="EnsemblProtists"/>
</dbReference>
<evidence type="ECO:0000259" key="7">
    <source>
        <dbReference type="PROSITE" id="PS51718"/>
    </source>
</evidence>
<dbReference type="SUPFAM" id="SSF52540">
    <property type="entry name" value="P-loop containing nucleoside triphosphate hydrolases"/>
    <property type="match status" value="1"/>
</dbReference>
<accession>F0ZY91</accession>
<dbReference type="Gene3D" id="1.20.120.1240">
    <property type="entry name" value="Dynamin, middle domain"/>
    <property type="match status" value="1"/>
</dbReference>
<dbReference type="GO" id="GO:0045335">
    <property type="term" value="C:phagocytic vesicle"/>
    <property type="evidence" value="ECO:0007669"/>
    <property type="project" value="EnsemblProtists"/>
</dbReference>
<dbReference type="PROSITE" id="PS51388">
    <property type="entry name" value="GED"/>
    <property type="match status" value="1"/>
</dbReference>
<dbReference type="InterPro" id="IPR003130">
    <property type="entry name" value="GED"/>
</dbReference>
<dbReference type="GO" id="GO:0000331">
    <property type="term" value="C:contractile vacuole"/>
    <property type="evidence" value="ECO:0007669"/>
    <property type="project" value="EnsemblProtists"/>
</dbReference>
<feature type="coiled-coil region" evidence="4">
    <location>
        <begin position="33"/>
        <end position="67"/>
    </location>
</feature>
<dbReference type="eggNOG" id="KOG0446">
    <property type="taxonomic scope" value="Eukaryota"/>
</dbReference>
<protein>
    <submittedName>
        <fullName evidence="8">Uncharacterized protein</fullName>
    </submittedName>
</protein>
<dbReference type="GO" id="GO:0006909">
    <property type="term" value="P:phagocytosis"/>
    <property type="evidence" value="ECO:0000318"/>
    <property type="project" value="GO_Central"/>
</dbReference>
<dbReference type="Pfam" id="PF02212">
    <property type="entry name" value="GED"/>
    <property type="match status" value="1"/>
</dbReference>
<dbReference type="STRING" id="5786.F0ZY91"/>
<dbReference type="GO" id="GO:0005741">
    <property type="term" value="C:mitochondrial outer membrane"/>
    <property type="evidence" value="ECO:0007669"/>
    <property type="project" value="EnsemblProtists"/>
</dbReference>
<dbReference type="InterPro" id="IPR001401">
    <property type="entry name" value="Dynamin_GTPase"/>
</dbReference>
<dbReference type="GO" id="GO:0016559">
    <property type="term" value="P:peroxisome fission"/>
    <property type="evidence" value="ECO:0000318"/>
    <property type="project" value="GO_Central"/>
</dbReference>
<dbReference type="GO" id="GO:0005874">
    <property type="term" value="C:microtubule"/>
    <property type="evidence" value="ECO:0000318"/>
    <property type="project" value="GO_Central"/>
</dbReference>
<dbReference type="Pfam" id="PF00350">
    <property type="entry name" value="Dynamin_N"/>
    <property type="match status" value="1"/>
</dbReference>
<name>F0ZY91_DICPU</name>
<dbReference type="SMART" id="SM00053">
    <property type="entry name" value="DYNc"/>
    <property type="match status" value="1"/>
</dbReference>
<dbReference type="InterPro" id="IPR019762">
    <property type="entry name" value="Dynamin_GTPase_CS"/>
</dbReference>
<dbReference type="CDD" id="cd08771">
    <property type="entry name" value="DLP_1"/>
    <property type="match status" value="1"/>
</dbReference>
<comment type="similarity">
    <text evidence="3">Belongs to the TRAFAC class dynamin-like GTPase superfamily. Dynamin/Fzo/YdjA family.</text>
</comment>
<organism evidence="8 9">
    <name type="scientific">Dictyostelium purpureum</name>
    <name type="common">Slime mold</name>
    <dbReference type="NCBI Taxonomy" id="5786"/>
    <lineage>
        <taxon>Eukaryota</taxon>
        <taxon>Amoebozoa</taxon>
        <taxon>Evosea</taxon>
        <taxon>Eumycetozoa</taxon>
        <taxon>Dictyostelia</taxon>
        <taxon>Dictyosteliales</taxon>
        <taxon>Dictyosteliaceae</taxon>
        <taxon>Dictyostelium</taxon>
    </lineage>
</organism>
<dbReference type="FunFam" id="3.40.50.300:FF:001853">
    <property type="entry name" value="Dynamin family protein"/>
    <property type="match status" value="1"/>
</dbReference>
<feature type="compositionally biased region" description="Polar residues" evidence="5">
    <location>
        <begin position="669"/>
        <end position="683"/>
    </location>
</feature>
<sequence length="798" mass="91877">MVYNYNSLYPIITRCLKQKNKQLKLKRNYSTIIKTLDINNNEFKELLEEQQKQQQNLQKENNILNKFYKNSIINNINQLNFNNNSKRYYSSTKNNLKEISDYESVGFSLLPIINKLQENAALIGSEITLPQIIVVGSQSSGKSSVLESLVGRDFLPRGSGLVTRRPLVLQLYQNEDSNEEWGEFGHTGDRKFSYFEIKEEIEKETERIAGAKKDISPEPIILKIHSPNVIPLTLVDLPGLTRVAVDDQPIDIEEKVRSMILSYINNPNSIILAITPANQDIVTSDALKLAQQVDPLGKRTVGVLTKLDLMDKGTDALDILLGNEIPLSMGFVGVVNRSQQDINYGKPISDSLKDEVKWFQNHPVYSRVFNQSGSKYLAQKCNKILTKHIRDTFPTVKNQIKILIKKYEEELEKYGDPVPNRSGEKARLLIDILTKYSNQYRSDLEGTNEDLVLTNFNGGARIRYIFSKAFENQKEKPFDWLSDQQLKVALRNASGLKSTMFIPQKIFDSLIKKQIEKVKEPMLQCSELVLEELLRILGQVDSTLLSRFPVLRERIVEVSNNSLRKLLKPCNQMISDLVDAEASFINTTHPNYISQLNDPYIIDRSYPIDSQIKQQQQQQQYQQQKYQQQQQVQQESSGFLSRIFGSQSSQPQPQPQPQQTHSYQQQPQTNYNNKPKSINIISEKPSNLEQYGLNDITEEERRQINLLRRLLTVYFKDVAQFNIQQNTMKAISLLLIDKSKDTIHKELINSLYDTSLVEQLLRENELVIAKRAECIYKLELLKKAKKSLNVDDLPLQFY</sequence>
<dbReference type="PRINTS" id="PR00195">
    <property type="entry name" value="DYNAMIN"/>
</dbReference>
<dbReference type="Pfam" id="PF01031">
    <property type="entry name" value="Dynamin_M"/>
    <property type="match status" value="1"/>
</dbReference>
<reference evidence="9" key="1">
    <citation type="journal article" date="2011" name="Genome Biol.">
        <title>Comparative genomics of the social amoebae Dictyostelium discoideum and Dictyostelium purpureum.</title>
        <authorList>
            <consortium name="US DOE Joint Genome Institute (JGI-PGF)"/>
            <person name="Sucgang R."/>
            <person name="Kuo A."/>
            <person name="Tian X."/>
            <person name="Salerno W."/>
            <person name="Parikh A."/>
            <person name="Feasley C.L."/>
            <person name="Dalin E."/>
            <person name="Tu H."/>
            <person name="Huang E."/>
            <person name="Barry K."/>
            <person name="Lindquist E."/>
            <person name="Shapiro H."/>
            <person name="Bruce D."/>
            <person name="Schmutz J."/>
            <person name="Salamov A."/>
            <person name="Fey P."/>
            <person name="Gaudet P."/>
            <person name="Anjard C."/>
            <person name="Babu M.M."/>
            <person name="Basu S."/>
            <person name="Bushmanova Y."/>
            <person name="van der Wel H."/>
            <person name="Katoh-Kurasawa M."/>
            <person name="Dinh C."/>
            <person name="Coutinho P.M."/>
            <person name="Saito T."/>
            <person name="Elias M."/>
            <person name="Schaap P."/>
            <person name="Kay R.R."/>
            <person name="Henrissat B."/>
            <person name="Eichinger L."/>
            <person name="Rivero F."/>
            <person name="Putnam N.H."/>
            <person name="West C.M."/>
            <person name="Loomis W.F."/>
            <person name="Chisholm R.L."/>
            <person name="Shaulsky G."/>
            <person name="Strassmann J.E."/>
            <person name="Queller D.C."/>
            <person name="Kuspa A."/>
            <person name="Grigoriev I.V."/>
        </authorList>
    </citation>
    <scope>NUCLEOTIDE SEQUENCE [LARGE SCALE GENOMIC DNA]</scope>
    <source>
        <strain evidence="9">QSDP1</strain>
    </source>
</reference>
<dbReference type="GO" id="GO:0005525">
    <property type="term" value="F:GTP binding"/>
    <property type="evidence" value="ECO:0007669"/>
    <property type="project" value="UniProtKB-KW"/>
</dbReference>
<dbReference type="InParanoid" id="F0ZY91"/>
<dbReference type="GO" id="GO:0016020">
    <property type="term" value="C:membrane"/>
    <property type="evidence" value="ECO:0000318"/>
    <property type="project" value="GO_Central"/>
</dbReference>
<dbReference type="GO" id="GO:0005886">
    <property type="term" value="C:plasma membrane"/>
    <property type="evidence" value="ECO:0007669"/>
    <property type="project" value="EnsemblProtists"/>
</dbReference>
<evidence type="ECO:0000256" key="1">
    <source>
        <dbReference type="ARBA" id="ARBA00022741"/>
    </source>
</evidence>
<dbReference type="GO" id="GO:0031589">
    <property type="term" value="P:cell-substrate adhesion"/>
    <property type="evidence" value="ECO:0007669"/>
    <property type="project" value="EnsemblProtists"/>
</dbReference>
<dbReference type="OMA" id="AQKCNKI"/>
<feature type="compositionally biased region" description="Low complexity" evidence="5">
    <location>
        <begin position="646"/>
        <end position="668"/>
    </location>
</feature>
<dbReference type="GO" id="GO:0098609">
    <property type="term" value="P:cell-cell adhesion"/>
    <property type="evidence" value="ECO:0007669"/>
    <property type="project" value="EnsemblProtists"/>
</dbReference>
<keyword evidence="9" id="KW-1185">Reference proteome</keyword>
<evidence type="ECO:0000259" key="6">
    <source>
        <dbReference type="PROSITE" id="PS51388"/>
    </source>
</evidence>
<dbReference type="InterPro" id="IPR030381">
    <property type="entry name" value="G_DYNAMIN_dom"/>
</dbReference>
<dbReference type="GO" id="GO:0003924">
    <property type="term" value="F:GTPase activity"/>
    <property type="evidence" value="ECO:0000318"/>
    <property type="project" value="GO_Central"/>
</dbReference>
<dbReference type="InterPro" id="IPR000375">
    <property type="entry name" value="Dynamin_stalk"/>
</dbReference>
<dbReference type="OrthoDB" id="5061070at2759"/>
<gene>
    <name evidence="8" type="ORF">DICPUDRAFT_57918</name>
</gene>
<dbReference type="VEuPathDB" id="AmoebaDB:DICPUDRAFT_57918"/>
<dbReference type="PROSITE" id="PS00410">
    <property type="entry name" value="G_DYNAMIN_1"/>
    <property type="match status" value="1"/>
</dbReference>
<dbReference type="InterPro" id="IPR027417">
    <property type="entry name" value="P-loop_NTPase"/>
</dbReference>
<dbReference type="InterPro" id="IPR020850">
    <property type="entry name" value="GED_dom"/>
</dbReference>
<feature type="domain" description="Dynamin-type G" evidence="7">
    <location>
        <begin position="126"/>
        <end position="394"/>
    </location>
</feature>